<sequence length="130" mass="15058">MFFFDRLPNNPTIDYNDVDFSDAVRDNDAVNKDISFKEKRYIAKTRRYIIDTVLRIIFSVVYTCLLIIWLNKVIHILTHNNLCGYKLSDNVLIALLVTSTANVIGMVVIVLKNLFPEKNKDKKKESTSDK</sequence>
<feature type="transmembrane region" description="Helical" evidence="1">
    <location>
        <begin position="48"/>
        <end position="71"/>
    </location>
</feature>
<dbReference type="KEGG" id="fco:FCOL_07045"/>
<evidence type="ECO:0000256" key="1">
    <source>
        <dbReference type="SAM" id="Phobius"/>
    </source>
</evidence>
<dbReference type="RefSeq" id="WP_014165503.1">
    <property type="nucleotide sequence ID" value="NC_016510.2"/>
</dbReference>
<dbReference type="GeneID" id="56894837"/>
<accession>G8X5J6</accession>
<keyword evidence="1" id="KW-0812">Transmembrane</keyword>
<dbReference type="eggNOG" id="ENOG5030QNJ">
    <property type="taxonomic scope" value="Bacteria"/>
</dbReference>
<evidence type="ECO:0000313" key="3">
    <source>
        <dbReference type="Proteomes" id="UP000005638"/>
    </source>
</evidence>
<keyword evidence="3" id="KW-1185">Reference proteome</keyword>
<dbReference type="Proteomes" id="UP000005638">
    <property type="component" value="Chromosome"/>
</dbReference>
<feature type="transmembrane region" description="Helical" evidence="1">
    <location>
        <begin position="91"/>
        <end position="115"/>
    </location>
</feature>
<dbReference type="HOGENOM" id="CLU_1934910_0_0_10"/>
<reference evidence="2 3" key="1">
    <citation type="journal article" date="2012" name="J. Bacteriol.">
        <title>Genome Sequence of the Fish Pathogen Flavobacterium columnare ATCC 49512.</title>
        <authorList>
            <person name="Tekedar H.C."/>
            <person name="Karsi A."/>
            <person name="Gillaspy A.F."/>
            <person name="Dyer D.W."/>
            <person name="Benton N.R."/>
            <person name="Zaitshik J."/>
            <person name="Vamenta S."/>
            <person name="Banes M.M."/>
            <person name="Gulsoy N."/>
            <person name="Aboko-Cole M."/>
            <person name="Waldbieser G.C."/>
            <person name="Lawrence M.L."/>
        </authorList>
    </citation>
    <scope>NUCLEOTIDE SEQUENCE [LARGE SCALE GENOMIC DNA]</scope>
    <source>
        <strain evidence="3">ATCC 49512 / CIP 103533 / TG 44/87</strain>
    </source>
</reference>
<keyword evidence="1" id="KW-0472">Membrane</keyword>
<dbReference type="EMBL" id="CP003222">
    <property type="protein sequence ID" value="AEW86228.1"/>
    <property type="molecule type" value="Genomic_DNA"/>
</dbReference>
<organism evidence="2 3">
    <name type="scientific">Flavobacterium columnare (strain ATCC 49512 / CIP 103533 / TG 44/87)</name>
    <dbReference type="NCBI Taxonomy" id="1041826"/>
    <lineage>
        <taxon>Bacteria</taxon>
        <taxon>Pseudomonadati</taxon>
        <taxon>Bacteroidota</taxon>
        <taxon>Flavobacteriia</taxon>
        <taxon>Flavobacteriales</taxon>
        <taxon>Flavobacteriaceae</taxon>
        <taxon>Flavobacterium</taxon>
    </lineage>
</organism>
<name>G8X5J6_FLACA</name>
<protein>
    <submittedName>
        <fullName evidence="2">Uncharacterized protein</fullName>
    </submittedName>
</protein>
<proteinExistence type="predicted"/>
<evidence type="ECO:0000313" key="2">
    <source>
        <dbReference type="EMBL" id="AEW86228.1"/>
    </source>
</evidence>
<keyword evidence="1" id="KW-1133">Transmembrane helix</keyword>
<gene>
    <name evidence="2" type="ordered locus">FCOL_07045</name>
</gene>
<dbReference type="AlphaFoldDB" id="G8X5J6"/>